<evidence type="ECO:0000313" key="1">
    <source>
        <dbReference type="EMBL" id="MCG4609788.1"/>
    </source>
</evidence>
<protein>
    <submittedName>
        <fullName evidence="1">YjjG family noncanonical pyrimidine nucleotidase</fullName>
    </submittedName>
</protein>
<dbReference type="CDD" id="cd04305">
    <property type="entry name" value="HAD_Neu5Ac-Pase_like"/>
    <property type="match status" value="1"/>
</dbReference>
<evidence type="ECO:0000313" key="2">
    <source>
        <dbReference type="Proteomes" id="UP001298681"/>
    </source>
</evidence>
<dbReference type="SUPFAM" id="SSF56784">
    <property type="entry name" value="HAD-like"/>
    <property type="match status" value="1"/>
</dbReference>
<dbReference type="InterPro" id="IPR023214">
    <property type="entry name" value="HAD_sf"/>
</dbReference>
<dbReference type="InterPro" id="IPR006439">
    <property type="entry name" value="HAD-SF_hydro_IA"/>
</dbReference>
<dbReference type="SFLD" id="SFLDS00003">
    <property type="entry name" value="Haloacid_Dehalogenase"/>
    <property type="match status" value="1"/>
</dbReference>
<comment type="caution">
    <text evidence="1">The sequence shown here is derived from an EMBL/GenBank/DDBJ whole genome shotgun (WGS) entry which is preliminary data.</text>
</comment>
<gene>
    <name evidence="1" type="ORF">L0P57_02360</name>
</gene>
<dbReference type="InterPro" id="IPR023198">
    <property type="entry name" value="PGP-like_dom2"/>
</dbReference>
<dbReference type="EMBL" id="JAKNHQ010000002">
    <property type="protein sequence ID" value="MCG4609788.1"/>
    <property type="molecule type" value="Genomic_DNA"/>
</dbReference>
<dbReference type="Proteomes" id="UP001298681">
    <property type="component" value="Unassembled WGS sequence"/>
</dbReference>
<accession>A0ABS9MG65</accession>
<sequence length="228" mass="25824">METYTTLLLDVDGTLLDFKASERAALETTFQRHGYLLNDSVKETYHAINSALWGRFERGEISREEVIYSRFVELFRALGIDGDGRAFEDEYQEELGRGAFLLPGAEEVCAYCARFCDLYIVTNGVSRTQYSRLHDSGLDRYMKGIFVSEDAGYQKPMKAYFDYVFARIPGFQAEKTLIVGDSLSSDIRGGNNAGIDTCWYCPDGGQMPGDVRVNYTIRRLEELKDLIA</sequence>
<dbReference type="PANTHER" id="PTHR47478:SF1">
    <property type="entry name" value="PYRIMIDINE 5'-NUCLEOTIDASE YJJG"/>
    <property type="match status" value="1"/>
</dbReference>
<proteinExistence type="predicted"/>
<dbReference type="InterPro" id="IPR036412">
    <property type="entry name" value="HAD-like_sf"/>
</dbReference>
<dbReference type="Gene3D" id="1.10.150.240">
    <property type="entry name" value="Putative phosphatase, domain 2"/>
    <property type="match status" value="1"/>
</dbReference>
<dbReference type="Pfam" id="PF00702">
    <property type="entry name" value="Hydrolase"/>
    <property type="match status" value="1"/>
</dbReference>
<dbReference type="NCBIfam" id="TIGR02254">
    <property type="entry name" value="YjjG_YfnB"/>
    <property type="match status" value="1"/>
</dbReference>
<dbReference type="InterPro" id="IPR052550">
    <property type="entry name" value="Pyrimidine_5'-ntase_YjjG"/>
</dbReference>
<organism evidence="1 2">
    <name type="scientific">Anaeromassilibacillus senegalensis</name>
    <dbReference type="NCBI Taxonomy" id="1673717"/>
    <lineage>
        <taxon>Bacteria</taxon>
        <taxon>Bacillati</taxon>
        <taxon>Bacillota</taxon>
        <taxon>Clostridia</taxon>
        <taxon>Eubacteriales</taxon>
        <taxon>Acutalibacteraceae</taxon>
        <taxon>Anaeromassilibacillus</taxon>
    </lineage>
</organism>
<dbReference type="Gene3D" id="3.40.50.1000">
    <property type="entry name" value="HAD superfamily/HAD-like"/>
    <property type="match status" value="1"/>
</dbReference>
<reference evidence="1 2" key="1">
    <citation type="submission" date="2022-01" db="EMBL/GenBank/DDBJ databases">
        <title>Collection of gut derived symbiotic bacterial strains cultured from healthy donors.</title>
        <authorList>
            <person name="Lin H."/>
            <person name="Kohout C."/>
            <person name="Waligurski E."/>
            <person name="Pamer E.G."/>
        </authorList>
    </citation>
    <scope>NUCLEOTIDE SEQUENCE [LARGE SCALE GENOMIC DNA]</scope>
    <source>
        <strain evidence="1 2">DFI.7.58</strain>
    </source>
</reference>
<dbReference type="NCBIfam" id="TIGR01549">
    <property type="entry name" value="HAD-SF-IA-v1"/>
    <property type="match status" value="1"/>
</dbReference>
<dbReference type="SFLD" id="SFLDG01129">
    <property type="entry name" value="C1.5:_HAD__Beta-PGM__Phosphata"/>
    <property type="match status" value="1"/>
</dbReference>
<dbReference type="InterPro" id="IPR011951">
    <property type="entry name" value="HAD-SF_hydro_IA_YjjG/PynA"/>
</dbReference>
<name>A0ABS9MG65_9FIRM</name>
<dbReference type="RefSeq" id="WP_237966363.1">
    <property type="nucleotide sequence ID" value="NZ_JAKNHQ010000002.1"/>
</dbReference>
<keyword evidence="2" id="KW-1185">Reference proteome</keyword>
<dbReference type="PANTHER" id="PTHR47478">
    <property type="match status" value="1"/>
</dbReference>